<evidence type="ECO:0000256" key="5">
    <source>
        <dbReference type="ARBA" id="ARBA00023242"/>
    </source>
</evidence>
<dbReference type="PANTHER" id="PTHR16223">
    <property type="entry name" value="TRANSCRIPTION FACTOR BHLH83-RELATED"/>
    <property type="match status" value="1"/>
</dbReference>
<protein>
    <recommendedName>
        <fullName evidence="7">BHLH domain-containing protein</fullName>
    </recommendedName>
</protein>
<evidence type="ECO:0000313" key="9">
    <source>
        <dbReference type="Proteomes" id="UP000032180"/>
    </source>
</evidence>
<feature type="domain" description="BHLH" evidence="7">
    <location>
        <begin position="99"/>
        <end position="149"/>
    </location>
</feature>
<evidence type="ECO:0000256" key="1">
    <source>
        <dbReference type="ARBA" id="ARBA00004123"/>
    </source>
</evidence>
<keyword evidence="4" id="KW-0804">Transcription</keyword>
<proteinExistence type="inferred from homology"/>
<dbReference type="GO" id="GO:0000978">
    <property type="term" value="F:RNA polymerase II cis-regulatory region sequence-specific DNA binding"/>
    <property type="evidence" value="ECO:0007669"/>
    <property type="project" value="TreeGrafter"/>
</dbReference>
<dbReference type="EnsemblPlants" id="LPERR12G10620.1">
    <property type="protein sequence ID" value="LPERR12G10620.1"/>
    <property type="gene ID" value="LPERR12G10620"/>
</dbReference>
<sequence length="230" mass="24406">MSPTSAHQVFDRRRLLAVAAVNAGMGHADSAADALRPFTDEPAAAIDDLLAPLPSGCRGAGAAGERPAKRPRASAACDQTTPPPPRHWQVGPDLAAAAKGNKGGSAAARERRRQISEKTAELSRLIPGGARMNSTADMLYFARRYVKFLKAQVDILSLLPSSGEVAMPSMMTAEEQETMMALLASGRVQERLAGEGKCIVPTSFVRAVAGDGDDVLNRELARFINSLQEQ</sequence>
<dbReference type="AlphaFoldDB" id="A0A0D9XZI7"/>
<accession>A0A0D9XZI7</accession>
<dbReference type="PROSITE" id="PS50888">
    <property type="entry name" value="BHLH"/>
    <property type="match status" value="1"/>
</dbReference>
<dbReference type="InterPro" id="IPR036638">
    <property type="entry name" value="HLH_DNA-bd_sf"/>
</dbReference>
<dbReference type="GO" id="GO:0046983">
    <property type="term" value="F:protein dimerization activity"/>
    <property type="evidence" value="ECO:0007669"/>
    <property type="project" value="InterPro"/>
</dbReference>
<organism evidence="8 9">
    <name type="scientific">Leersia perrieri</name>
    <dbReference type="NCBI Taxonomy" id="77586"/>
    <lineage>
        <taxon>Eukaryota</taxon>
        <taxon>Viridiplantae</taxon>
        <taxon>Streptophyta</taxon>
        <taxon>Embryophyta</taxon>
        <taxon>Tracheophyta</taxon>
        <taxon>Spermatophyta</taxon>
        <taxon>Magnoliopsida</taxon>
        <taxon>Liliopsida</taxon>
        <taxon>Poales</taxon>
        <taxon>Poaceae</taxon>
        <taxon>BOP clade</taxon>
        <taxon>Oryzoideae</taxon>
        <taxon>Oryzeae</taxon>
        <taxon>Oryzinae</taxon>
        <taxon>Leersia</taxon>
    </lineage>
</organism>
<keyword evidence="5" id="KW-0539">Nucleus</keyword>
<dbReference type="Proteomes" id="UP000032180">
    <property type="component" value="Chromosome 12"/>
</dbReference>
<feature type="compositionally biased region" description="Low complexity" evidence="6">
    <location>
        <begin position="96"/>
        <end position="107"/>
    </location>
</feature>
<comment type="similarity">
    <text evidence="2">Belongs to the bHLH protein family.</text>
</comment>
<name>A0A0D9XZI7_9ORYZ</name>
<evidence type="ECO:0000256" key="4">
    <source>
        <dbReference type="ARBA" id="ARBA00023163"/>
    </source>
</evidence>
<keyword evidence="9" id="KW-1185">Reference proteome</keyword>
<dbReference type="GO" id="GO:0005634">
    <property type="term" value="C:nucleus"/>
    <property type="evidence" value="ECO:0007669"/>
    <property type="project" value="UniProtKB-SubCell"/>
</dbReference>
<evidence type="ECO:0000313" key="8">
    <source>
        <dbReference type="EnsemblPlants" id="LPERR12G10620.1"/>
    </source>
</evidence>
<feature type="region of interest" description="Disordered" evidence="6">
    <location>
        <begin position="57"/>
        <end position="91"/>
    </location>
</feature>
<keyword evidence="3" id="KW-0805">Transcription regulation</keyword>
<dbReference type="STRING" id="77586.A0A0D9XZI7"/>
<evidence type="ECO:0000256" key="6">
    <source>
        <dbReference type="SAM" id="MobiDB-lite"/>
    </source>
</evidence>
<dbReference type="eggNOG" id="ENOG502S03F">
    <property type="taxonomic scope" value="Eukaryota"/>
</dbReference>
<evidence type="ECO:0000256" key="3">
    <source>
        <dbReference type="ARBA" id="ARBA00023015"/>
    </source>
</evidence>
<evidence type="ECO:0000259" key="7">
    <source>
        <dbReference type="PROSITE" id="PS50888"/>
    </source>
</evidence>
<dbReference type="PANTHER" id="PTHR16223:SF49">
    <property type="entry name" value="TRANSCRIPTION FACTOR BHLH52-RELATED"/>
    <property type="match status" value="1"/>
</dbReference>
<dbReference type="InterPro" id="IPR045843">
    <property type="entry name" value="IND-like"/>
</dbReference>
<reference evidence="9" key="2">
    <citation type="submission" date="2013-12" db="EMBL/GenBank/DDBJ databases">
        <authorList>
            <person name="Yu Y."/>
            <person name="Lee S."/>
            <person name="de Baynast K."/>
            <person name="Wissotski M."/>
            <person name="Liu L."/>
            <person name="Talag J."/>
            <person name="Goicoechea J."/>
            <person name="Angelova A."/>
            <person name="Jetty R."/>
            <person name="Kudrna D."/>
            <person name="Golser W."/>
            <person name="Rivera L."/>
            <person name="Zhang J."/>
            <person name="Wing R."/>
        </authorList>
    </citation>
    <scope>NUCLEOTIDE SEQUENCE</scope>
</reference>
<feature type="region of interest" description="Disordered" evidence="6">
    <location>
        <begin position="96"/>
        <end position="115"/>
    </location>
</feature>
<dbReference type="SUPFAM" id="SSF47459">
    <property type="entry name" value="HLH, helix-loop-helix DNA-binding domain"/>
    <property type="match status" value="1"/>
</dbReference>
<dbReference type="SMART" id="SM00353">
    <property type="entry name" value="HLH"/>
    <property type="match status" value="1"/>
</dbReference>
<reference evidence="8" key="3">
    <citation type="submission" date="2015-04" db="UniProtKB">
        <authorList>
            <consortium name="EnsemblPlants"/>
        </authorList>
    </citation>
    <scope>IDENTIFICATION</scope>
</reference>
<dbReference type="GO" id="GO:0000981">
    <property type="term" value="F:DNA-binding transcription factor activity, RNA polymerase II-specific"/>
    <property type="evidence" value="ECO:0007669"/>
    <property type="project" value="TreeGrafter"/>
</dbReference>
<dbReference type="HOGENOM" id="CLU_083453_1_0_1"/>
<reference evidence="8 9" key="1">
    <citation type="submission" date="2012-08" db="EMBL/GenBank/DDBJ databases">
        <title>Oryza genome evolution.</title>
        <authorList>
            <person name="Wing R.A."/>
        </authorList>
    </citation>
    <scope>NUCLEOTIDE SEQUENCE</scope>
</reference>
<comment type="subcellular location">
    <subcellularLocation>
        <location evidence="1">Nucleus</location>
    </subcellularLocation>
</comment>
<evidence type="ECO:0000256" key="2">
    <source>
        <dbReference type="ARBA" id="ARBA00005510"/>
    </source>
</evidence>
<dbReference type="InterPro" id="IPR011598">
    <property type="entry name" value="bHLH_dom"/>
</dbReference>
<dbReference type="Gramene" id="LPERR12G10620.1">
    <property type="protein sequence ID" value="LPERR12G10620.1"/>
    <property type="gene ID" value="LPERR12G10620"/>
</dbReference>
<dbReference type="Gene3D" id="4.10.280.10">
    <property type="entry name" value="Helix-loop-helix DNA-binding domain"/>
    <property type="match status" value="1"/>
</dbReference>